<organism evidence="7 8">
    <name type="scientific">Evtepia gabavorous</name>
    <dbReference type="NCBI Taxonomy" id="2211183"/>
    <lineage>
        <taxon>Bacteria</taxon>
        <taxon>Bacillati</taxon>
        <taxon>Bacillota</taxon>
        <taxon>Clostridia</taxon>
        <taxon>Eubacteriales</taxon>
        <taxon>Evtepia</taxon>
    </lineage>
</organism>
<keyword evidence="3 5" id="KW-0479">Metal-binding</keyword>
<evidence type="ECO:0000313" key="7">
    <source>
        <dbReference type="EMBL" id="RFT05752.1"/>
    </source>
</evidence>
<keyword evidence="4 5" id="KW-0408">Iron</keyword>
<dbReference type="PANTHER" id="PTHR43278:SF2">
    <property type="entry name" value="IRON-SULFUR FLAVOPROTEIN"/>
    <property type="match status" value="1"/>
</dbReference>
<evidence type="ECO:0000259" key="6">
    <source>
        <dbReference type="PROSITE" id="PS51007"/>
    </source>
</evidence>
<evidence type="ECO:0000313" key="8">
    <source>
        <dbReference type="Proteomes" id="UP000260649"/>
    </source>
</evidence>
<proteinExistence type="predicted"/>
<dbReference type="OrthoDB" id="9805976at2"/>
<dbReference type="GO" id="GO:0020037">
    <property type="term" value="F:heme binding"/>
    <property type="evidence" value="ECO:0007669"/>
    <property type="project" value="InterPro"/>
</dbReference>
<dbReference type="GeneID" id="97996257"/>
<dbReference type="GO" id="GO:0046872">
    <property type="term" value="F:metal ion binding"/>
    <property type="evidence" value="ECO:0007669"/>
    <property type="project" value="UniProtKB-KW"/>
</dbReference>
<dbReference type="GO" id="GO:0016491">
    <property type="term" value="F:oxidoreductase activity"/>
    <property type="evidence" value="ECO:0007669"/>
    <property type="project" value="InterPro"/>
</dbReference>
<dbReference type="RefSeq" id="WP_021919843.1">
    <property type="nucleotide sequence ID" value="NZ_CAKXKJ010000018.1"/>
</dbReference>
<dbReference type="InterPro" id="IPR009056">
    <property type="entry name" value="Cyt_c-like_dom"/>
</dbReference>
<keyword evidence="1" id="KW-0285">Flavoprotein</keyword>
<feature type="domain" description="Cytochrome c" evidence="6">
    <location>
        <begin position="26"/>
        <end position="136"/>
    </location>
</feature>
<dbReference type="InterPro" id="IPR051796">
    <property type="entry name" value="ISF_SsuE-like"/>
</dbReference>
<dbReference type="InterPro" id="IPR005025">
    <property type="entry name" value="FMN_Rdtase-like_dom"/>
</dbReference>
<dbReference type="InterPro" id="IPR029039">
    <property type="entry name" value="Flavoprotein-like_sf"/>
</dbReference>
<dbReference type="Gene3D" id="3.40.50.360">
    <property type="match status" value="1"/>
</dbReference>
<sequence length="178" mass="19773">MKIVMITGSPHRHGTSALLADAFIQGAQEAGHTVFRFDAAFQELHPCRACERCHNTDKGCIYKDGMEELNPHLLEADLVAFASPIYYYDWSAQLKLAIDRFYANSTALRTPKKAVLLLTMEDDTMESAAGAVLSFQGMTNYLGWERVGVISALSCGDLAAMERTDYPQQAYELGKNLR</sequence>
<evidence type="ECO:0000256" key="3">
    <source>
        <dbReference type="ARBA" id="ARBA00022723"/>
    </source>
</evidence>
<keyword evidence="2" id="KW-0288">FMN</keyword>
<dbReference type="EMBL" id="QQRQ01000030">
    <property type="protein sequence ID" value="RFT05752.1"/>
    <property type="molecule type" value="Genomic_DNA"/>
</dbReference>
<dbReference type="AlphaFoldDB" id="A0A3E2B168"/>
<reference evidence="7 8" key="1">
    <citation type="submission" date="2018-07" db="EMBL/GenBank/DDBJ databases">
        <title>GABA Modulating Bacteria of the Human Gut Microbiota.</title>
        <authorList>
            <person name="Strandwitz P."/>
            <person name="Kim K.H."/>
            <person name="Terekhova D."/>
            <person name="Liu J.K."/>
            <person name="Sharma A."/>
            <person name="Levering J."/>
            <person name="Mcdonald D."/>
            <person name="Dietrich D."/>
            <person name="Ramadhar T.R."/>
            <person name="Lekbua A."/>
            <person name="Mroue N."/>
            <person name="Liston C."/>
            <person name="Stewart E.J."/>
            <person name="Dubin M.J."/>
            <person name="Zengler K."/>
            <person name="Knight R."/>
            <person name="Gilbert J.A."/>
            <person name="Clardy J."/>
            <person name="Lewis K."/>
        </authorList>
    </citation>
    <scope>NUCLEOTIDE SEQUENCE [LARGE SCALE GENOMIC DNA]</scope>
    <source>
        <strain evidence="7 8">KLE1738</strain>
    </source>
</reference>
<dbReference type="Proteomes" id="UP000260649">
    <property type="component" value="Unassembled WGS sequence"/>
</dbReference>
<dbReference type="GO" id="GO:0009055">
    <property type="term" value="F:electron transfer activity"/>
    <property type="evidence" value="ECO:0007669"/>
    <property type="project" value="InterPro"/>
</dbReference>
<dbReference type="SUPFAM" id="SSF52218">
    <property type="entry name" value="Flavoproteins"/>
    <property type="match status" value="1"/>
</dbReference>
<name>A0A3E2B168_9FIRM</name>
<dbReference type="Pfam" id="PF03358">
    <property type="entry name" value="FMN_red"/>
    <property type="match status" value="1"/>
</dbReference>
<keyword evidence="5" id="KW-0349">Heme</keyword>
<gene>
    <name evidence="7" type="ORF">DV520_10975</name>
</gene>
<dbReference type="PROSITE" id="PS51007">
    <property type="entry name" value="CYTC"/>
    <property type="match status" value="1"/>
</dbReference>
<protein>
    <submittedName>
        <fullName evidence="7">Flavodoxin family protein</fullName>
    </submittedName>
</protein>
<dbReference type="PANTHER" id="PTHR43278">
    <property type="entry name" value="NAD(P)H-DEPENDENT FMN-CONTAINING OXIDOREDUCTASE YWQN-RELATED"/>
    <property type="match status" value="1"/>
</dbReference>
<comment type="caution">
    <text evidence="7">The sequence shown here is derived from an EMBL/GenBank/DDBJ whole genome shotgun (WGS) entry which is preliminary data.</text>
</comment>
<evidence type="ECO:0000256" key="4">
    <source>
        <dbReference type="ARBA" id="ARBA00023004"/>
    </source>
</evidence>
<evidence type="ECO:0000256" key="1">
    <source>
        <dbReference type="ARBA" id="ARBA00022630"/>
    </source>
</evidence>
<keyword evidence="8" id="KW-1185">Reference proteome</keyword>
<accession>A0A3E2B168</accession>
<evidence type="ECO:0000256" key="2">
    <source>
        <dbReference type="ARBA" id="ARBA00022643"/>
    </source>
</evidence>
<evidence type="ECO:0000256" key="5">
    <source>
        <dbReference type="PROSITE-ProRule" id="PRU00433"/>
    </source>
</evidence>